<dbReference type="InterPro" id="IPR005094">
    <property type="entry name" value="Endonuclease_MobA/VirD2"/>
</dbReference>
<evidence type="ECO:0000313" key="2">
    <source>
        <dbReference type="EMBL" id="KDS35503.1"/>
    </source>
</evidence>
<comment type="caution">
    <text evidence="2">The sequence shown here is derived from an EMBL/GenBank/DDBJ whole genome shotgun (WGS) entry which is preliminary data.</text>
</comment>
<gene>
    <name evidence="2" type="ORF">M091_2073</name>
</gene>
<protein>
    <submittedName>
        <fullName evidence="2">Relaxase/mobilization nuclease domain protein</fullName>
    </submittedName>
</protein>
<dbReference type="Proteomes" id="UP000027850">
    <property type="component" value="Unassembled WGS sequence"/>
</dbReference>
<dbReference type="AlphaFoldDB" id="A0AB34L4U4"/>
<feature type="domain" description="MobA/VirD2-like nuclease" evidence="1">
    <location>
        <begin position="22"/>
        <end position="149"/>
    </location>
</feature>
<sequence length="323" mass="36660">MIGSISKGSDFGGCVGYALAVDKKDKEARLLYAEGVLDDSPQSIVAGFECQRHLNHRVEKWVGHISLSYSPEDSARLTDDAMVKLAKEYMEKMGIVNTQYIIARHLDKEHPHCHIVYNRVNYDGKCIDDGFERYRNADICRELKRKYGLTFGEGKDKVKTERLRGRDKTRQEIYLALRDALKVAKDWTSFQRELAKSGVTVRKKFRRNTTIVEGLSFVKDSRKFKASDIDKKRRFSYANICRILDENKNGKKATVPPTPKISTAPISKAPSLAENVIDTAVNIADNLSAGIGGFFQVGSAYDPEEEAFIRQMNRRKKKKGRKI</sequence>
<name>A0AB34L4U4_PARDI</name>
<evidence type="ECO:0000313" key="3">
    <source>
        <dbReference type="Proteomes" id="UP000027850"/>
    </source>
</evidence>
<proteinExistence type="predicted"/>
<dbReference type="Pfam" id="PF03432">
    <property type="entry name" value="Relaxase"/>
    <property type="match status" value="1"/>
</dbReference>
<dbReference type="EMBL" id="JNHK01000094">
    <property type="protein sequence ID" value="KDS35503.1"/>
    <property type="molecule type" value="Genomic_DNA"/>
</dbReference>
<accession>A0AB34L4U4</accession>
<evidence type="ECO:0000259" key="1">
    <source>
        <dbReference type="Pfam" id="PF03432"/>
    </source>
</evidence>
<dbReference type="RefSeq" id="WP_036618062.1">
    <property type="nucleotide sequence ID" value="NZ_JNHK01000094.1"/>
</dbReference>
<reference evidence="2 3" key="1">
    <citation type="submission" date="2014-04" db="EMBL/GenBank/DDBJ databases">
        <authorList>
            <person name="Sears C."/>
            <person name="Carroll K."/>
            <person name="Sack B.R."/>
            <person name="Qadri F."/>
            <person name="Myers L.L."/>
            <person name="Chung G.-T."/>
            <person name="Escheverria P."/>
            <person name="Fraser C.M."/>
            <person name="Sadzewicz L."/>
            <person name="Shefchek K.A."/>
            <person name="Tallon L."/>
            <person name="Das S.P."/>
            <person name="Daugherty S."/>
            <person name="Mongodin E.F."/>
        </authorList>
    </citation>
    <scope>NUCLEOTIDE SEQUENCE [LARGE SCALE GENOMIC DNA]</scope>
    <source>
        <strain evidence="2 3">3776 D15 i</strain>
    </source>
</reference>
<organism evidence="2 3">
    <name type="scientific">Parabacteroides distasonis str. 3776 D15 i</name>
    <dbReference type="NCBI Taxonomy" id="1339342"/>
    <lineage>
        <taxon>Bacteria</taxon>
        <taxon>Pseudomonadati</taxon>
        <taxon>Bacteroidota</taxon>
        <taxon>Bacteroidia</taxon>
        <taxon>Bacteroidales</taxon>
        <taxon>Tannerellaceae</taxon>
        <taxon>Parabacteroides</taxon>
    </lineage>
</organism>